<reference evidence="1" key="1">
    <citation type="submission" date="2023-04" db="EMBL/GenBank/DDBJ databases">
        <title>A chromosome-level genome assembly of the parasitoid wasp Eretmocerus hayati.</title>
        <authorList>
            <person name="Zhong Y."/>
            <person name="Liu S."/>
            <person name="Liu Y."/>
        </authorList>
    </citation>
    <scope>NUCLEOTIDE SEQUENCE</scope>
    <source>
        <strain evidence="1">ZJU_SS_LIU_2023</strain>
    </source>
</reference>
<dbReference type="Proteomes" id="UP001239111">
    <property type="component" value="Chromosome 3"/>
</dbReference>
<accession>A0ACC2NSG9</accession>
<evidence type="ECO:0000313" key="1">
    <source>
        <dbReference type="EMBL" id="KAJ8673249.1"/>
    </source>
</evidence>
<sequence length="562" mass="65500">MTSERSDLKIGIIDAFYQSDSKTTSMMEMLGFIEQQNILVRGKCMIIVIDNDNSTYEPFLRFGWQKKYLDLSVVELVAMDGSEMGDLGSLQRQKSRAYVHIYNPFKKVYSKEILAENILIFPDKLKNLHKYPLNVFSSSSMFKKNDSTSMLLIMQNELLKAFAQALNFEQSPIDDEIVDQVMNLSYAEPVRQEQVDFLVLTGPNISDDLTNELTHGKFFESSHFVIDLRVRECSNVYLVIGQHKLPETLIPFSFLKTLGIFWILSVAFWILSRLLKFDMKNWTIVKISSTLLGASNDNRRPLKSLEMLSKMCVYAVSGLIAFYLNDDMMNILLPREKYLNLRNLKDLSESGLDVYMSDLTKYYLGQLLPNDAYMKTILKRAEVYDIMSDSSDWTDLPSKSHDIRLFLACFQFGHGRRSRELFIFENVDIQNSRFTLIDEPLSRGERIVYMKPNEFLLDNFMKIMMKLLDTGIIGHWESYNYPRNWLWWHVQRYKTTEDGMYSETTSEQSVETPLHIRLILVLDIGYSIASVVLVIEILWQRIGRNIQFSQLLLYKILFPPLH</sequence>
<keyword evidence="2" id="KW-1185">Reference proteome</keyword>
<evidence type="ECO:0000313" key="2">
    <source>
        <dbReference type="Proteomes" id="UP001239111"/>
    </source>
</evidence>
<comment type="caution">
    <text evidence="1">The sequence shown here is derived from an EMBL/GenBank/DDBJ whole genome shotgun (WGS) entry which is preliminary data.</text>
</comment>
<proteinExistence type="predicted"/>
<organism evidence="1 2">
    <name type="scientific">Eretmocerus hayati</name>
    <dbReference type="NCBI Taxonomy" id="131215"/>
    <lineage>
        <taxon>Eukaryota</taxon>
        <taxon>Metazoa</taxon>
        <taxon>Ecdysozoa</taxon>
        <taxon>Arthropoda</taxon>
        <taxon>Hexapoda</taxon>
        <taxon>Insecta</taxon>
        <taxon>Pterygota</taxon>
        <taxon>Neoptera</taxon>
        <taxon>Endopterygota</taxon>
        <taxon>Hymenoptera</taxon>
        <taxon>Apocrita</taxon>
        <taxon>Proctotrupomorpha</taxon>
        <taxon>Chalcidoidea</taxon>
        <taxon>Aphelinidae</taxon>
        <taxon>Aphelininae</taxon>
        <taxon>Eretmocerus</taxon>
    </lineage>
</organism>
<protein>
    <submittedName>
        <fullName evidence="1">Uncharacterized protein</fullName>
    </submittedName>
</protein>
<dbReference type="EMBL" id="CM056743">
    <property type="protein sequence ID" value="KAJ8673249.1"/>
    <property type="molecule type" value="Genomic_DNA"/>
</dbReference>
<gene>
    <name evidence="1" type="ORF">QAD02_004511</name>
</gene>
<name>A0ACC2NSG9_9HYME</name>